<dbReference type="RefSeq" id="WP_105931653.1">
    <property type="nucleotide sequence ID" value="NZ_PVNO01000026.1"/>
</dbReference>
<name>A0ABX5CPY2_9ALTE</name>
<sequence length="386" mass="43147">MPVYVTAISFSSLCQRAHAFFGEFFKLSAPTSLFFSCFFIPTMLSSVAHAYAVNQSVSVFSTYPSEALLQSCYSQQKPTHSPPIDTDNTNLCFEDAISPDSFINVLSESGEFNNLLPYGEGSDYELLIANVGAAPHEHQQYATQFAEFTLQWRGIEIDSSLFDSGVETRDGDYKENADIGKETKRLISRWLQHVRKTGLFTSKYLFNALEASNYDVALQVPDTVGEFKKLDTQLFPDPFSGAITRYTHPEFEDALVDVTVYPFIGQLSITENELLPKQLESDLQRASATAERQKLTLAQISPASPYAVNSQLVGWKLGLSAASDNLPTIYATTYVFRQQDKIVKVSTTFPPDFSDNIVNQLIVKIQVPQESVMMKKVRSMLVESMK</sequence>
<proteinExistence type="predicted"/>
<protein>
    <submittedName>
        <fullName evidence="1">Uncharacterized protein</fullName>
    </submittedName>
</protein>
<accession>A0ABX5CPY2</accession>
<dbReference type="EMBL" id="PVNO01000026">
    <property type="protein sequence ID" value="PRO68516.1"/>
    <property type="molecule type" value="Genomic_DNA"/>
</dbReference>
<dbReference type="Proteomes" id="UP000239539">
    <property type="component" value="Unassembled WGS sequence"/>
</dbReference>
<gene>
    <name evidence="1" type="ORF">C6Y39_12815</name>
</gene>
<comment type="caution">
    <text evidence="1">The sequence shown here is derived from an EMBL/GenBank/DDBJ whole genome shotgun (WGS) entry which is preliminary data.</text>
</comment>
<reference evidence="2" key="1">
    <citation type="journal article" date="2020" name="Int. J. Syst. Evol. Microbiol.">
        <title>Alteromonas alba sp. nov., a marine bacterium isolated from the seawater of the West Pacific Ocean.</title>
        <authorList>
            <person name="Sun C."/>
            <person name="Wu Y.-H."/>
            <person name="Xamxidin M."/>
            <person name="Cheng H."/>
            <person name="Xu X.-W."/>
        </authorList>
    </citation>
    <scope>NUCLEOTIDE SEQUENCE [LARGE SCALE GENOMIC DNA]</scope>
    <source>
        <strain evidence="2">9a2</strain>
    </source>
</reference>
<organism evidence="1 2">
    <name type="scientific">Alteromonas gracilis</name>
    <dbReference type="NCBI Taxonomy" id="1479524"/>
    <lineage>
        <taxon>Bacteria</taxon>
        <taxon>Pseudomonadati</taxon>
        <taxon>Pseudomonadota</taxon>
        <taxon>Gammaproteobacteria</taxon>
        <taxon>Alteromonadales</taxon>
        <taxon>Alteromonadaceae</taxon>
        <taxon>Alteromonas/Salinimonas group</taxon>
        <taxon>Alteromonas</taxon>
    </lineage>
</organism>
<evidence type="ECO:0000313" key="2">
    <source>
        <dbReference type="Proteomes" id="UP000239539"/>
    </source>
</evidence>
<keyword evidence="2" id="KW-1185">Reference proteome</keyword>
<evidence type="ECO:0000313" key="1">
    <source>
        <dbReference type="EMBL" id="PRO68516.1"/>
    </source>
</evidence>